<proteinExistence type="predicted"/>
<dbReference type="InterPro" id="IPR021202">
    <property type="entry name" value="Rv3654c-like"/>
</dbReference>
<keyword evidence="2" id="KW-0472">Membrane</keyword>
<evidence type="ECO:0000256" key="2">
    <source>
        <dbReference type="SAM" id="Phobius"/>
    </source>
</evidence>
<dbReference type="InterPro" id="IPR028087">
    <property type="entry name" value="Tad_N"/>
</dbReference>
<keyword evidence="2" id="KW-0812">Transmembrane</keyword>
<keyword evidence="2" id="KW-1133">Transmembrane helix</keyword>
<organism evidence="4 5">
    <name type="scientific">Pseudonocardia adelaidensis</name>
    <dbReference type="NCBI Taxonomy" id="648754"/>
    <lineage>
        <taxon>Bacteria</taxon>
        <taxon>Bacillati</taxon>
        <taxon>Actinomycetota</taxon>
        <taxon>Actinomycetes</taxon>
        <taxon>Pseudonocardiales</taxon>
        <taxon>Pseudonocardiaceae</taxon>
        <taxon>Pseudonocardia</taxon>
    </lineage>
</organism>
<evidence type="ECO:0000259" key="3">
    <source>
        <dbReference type="Pfam" id="PF13400"/>
    </source>
</evidence>
<feature type="domain" description="Putative Flp pilus-assembly TadG-like N-terminal" evidence="3">
    <location>
        <begin position="12"/>
        <end position="57"/>
    </location>
</feature>
<accession>A0ABP9NR90</accession>
<evidence type="ECO:0000313" key="4">
    <source>
        <dbReference type="EMBL" id="GAA5127934.1"/>
    </source>
</evidence>
<keyword evidence="5" id="KW-1185">Reference proteome</keyword>
<gene>
    <name evidence="4" type="ORF">GCM10023320_45940</name>
</gene>
<reference evidence="5" key="1">
    <citation type="journal article" date="2019" name="Int. J. Syst. Evol. Microbiol.">
        <title>The Global Catalogue of Microorganisms (GCM) 10K type strain sequencing project: providing services to taxonomists for standard genome sequencing and annotation.</title>
        <authorList>
            <consortium name="The Broad Institute Genomics Platform"/>
            <consortium name="The Broad Institute Genome Sequencing Center for Infectious Disease"/>
            <person name="Wu L."/>
            <person name="Ma J."/>
        </authorList>
    </citation>
    <scope>NUCLEOTIDE SEQUENCE [LARGE SCALE GENOMIC DNA]</scope>
    <source>
        <strain evidence="5">JCM 18302</strain>
    </source>
</reference>
<name>A0ABP9NR90_9PSEU</name>
<dbReference type="NCBIfam" id="TIGR03816">
    <property type="entry name" value="tadE_like_DECH"/>
    <property type="match status" value="1"/>
</dbReference>
<feature type="region of interest" description="Disordered" evidence="1">
    <location>
        <begin position="111"/>
        <end position="183"/>
    </location>
</feature>
<dbReference type="Pfam" id="PF13400">
    <property type="entry name" value="Tad"/>
    <property type="match status" value="1"/>
</dbReference>
<comment type="caution">
    <text evidence="4">The sequence shown here is derived from an EMBL/GenBank/DDBJ whole genome shotgun (WGS) entry which is preliminary data.</text>
</comment>
<sequence>MRAHAQRPPDRGSATVWAAFGIAVIMTVFVVGLHLGAAVIARHRAEAAADLAALAAAGLAVEGAQAACRRAGEVAGAMGGTVTSCRLAGWDALLEVRVPISVALPGIDTATGRARAGPVPTAGESPPAPPGVGPRRRTNQPCLARPVPPPPAARRIPRRAVARRGQAGPADLPRAGPRRSRAA</sequence>
<evidence type="ECO:0000313" key="5">
    <source>
        <dbReference type="Proteomes" id="UP001500804"/>
    </source>
</evidence>
<dbReference type="RefSeq" id="WP_345607341.1">
    <property type="nucleotide sequence ID" value="NZ_BAABJO010000017.1"/>
</dbReference>
<evidence type="ECO:0000256" key="1">
    <source>
        <dbReference type="SAM" id="MobiDB-lite"/>
    </source>
</evidence>
<dbReference type="EMBL" id="BAABJO010000017">
    <property type="protein sequence ID" value="GAA5127934.1"/>
    <property type="molecule type" value="Genomic_DNA"/>
</dbReference>
<dbReference type="Proteomes" id="UP001500804">
    <property type="component" value="Unassembled WGS sequence"/>
</dbReference>
<protein>
    <recommendedName>
        <fullName evidence="3">Putative Flp pilus-assembly TadG-like N-terminal domain-containing protein</fullName>
    </recommendedName>
</protein>
<feature type="transmembrane region" description="Helical" evidence="2">
    <location>
        <begin position="16"/>
        <end position="41"/>
    </location>
</feature>